<accession>A0A6A5TBK1</accession>
<name>A0A6A5TBK1_9PLEO</name>
<dbReference type="EMBL" id="ML977028">
    <property type="protein sequence ID" value="KAF1950123.1"/>
    <property type="molecule type" value="Genomic_DNA"/>
</dbReference>
<gene>
    <name evidence="1" type="ORF">CC80DRAFT_496974</name>
</gene>
<organism evidence="1 2">
    <name type="scientific">Byssothecium circinans</name>
    <dbReference type="NCBI Taxonomy" id="147558"/>
    <lineage>
        <taxon>Eukaryota</taxon>
        <taxon>Fungi</taxon>
        <taxon>Dikarya</taxon>
        <taxon>Ascomycota</taxon>
        <taxon>Pezizomycotina</taxon>
        <taxon>Dothideomycetes</taxon>
        <taxon>Pleosporomycetidae</taxon>
        <taxon>Pleosporales</taxon>
        <taxon>Massarineae</taxon>
        <taxon>Massarinaceae</taxon>
        <taxon>Byssothecium</taxon>
    </lineage>
</organism>
<dbReference type="Gene3D" id="2.40.160.20">
    <property type="match status" value="1"/>
</dbReference>
<dbReference type="AlphaFoldDB" id="A0A6A5TBK1"/>
<dbReference type="Proteomes" id="UP000800035">
    <property type="component" value="Unassembled WGS sequence"/>
</dbReference>
<evidence type="ECO:0000313" key="2">
    <source>
        <dbReference type="Proteomes" id="UP000800035"/>
    </source>
</evidence>
<evidence type="ECO:0000313" key="1">
    <source>
        <dbReference type="EMBL" id="KAF1950123.1"/>
    </source>
</evidence>
<sequence length="166" mass="17710">MPGFPSLQPAFTVRVLIDAPLAVGGQAGSDLVIVPMVSGTVKSEDGFEPKLDAELHGVGYDYIHNDANGANMRLDVRSQVKTSDNTLLAMYYKGTVALTPGVQAVLSNAPSAETTDYGDSFVNFTFETGSDKYKDLQNGVFVAAGHFVKEGEKTIVEYKVSKVVKG</sequence>
<keyword evidence="2" id="KW-1185">Reference proteome</keyword>
<dbReference type="Pfam" id="PF11578">
    <property type="entry name" value="DUF3237"/>
    <property type="match status" value="1"/>
</dbReference>
<reference evidence="1" key="1">
    <citation type="journal article" date="2020" name="Stud. Mycol.">
        <title>101 Dothideomycetes genomes: a test case for predicting lifestyles and emergence of pathogens.</title>
        <authorList>
            <person name="Haridas S."/>
            <person name="Albert R."/>
            <person name="Binder M."/>
            <person name="Bloem J."/>
            <person name="Labutti K."/>
            <person name="Salamov A."/>
            <person name="Andreopoulos B."/>
            <person name="Baker S."/>
            <person name="Barry K."/>
            <person name="Bills G."/>
            <person name="Bluhm B."/>
            <person name="Cannon C."/>
            <person name="Castanera R."/>
            <person name="Culley D."/>
            <person name="Daum C."/>
            <person name="Ezra D."/>
            <person name="Gonzalez J."/>
            <person name="Henrissat B."/>
            <person name="Kuo A."/>
            <person name="Liang C."/>
            <person name="Lipzen A."/>
            <person name="Lutzoni F."/>
            <person name="Magnuson J."/>
            <person name="Mondo S."/>
            <person name="Nolan M."/>
            <person name="Ohm R."/>
            <person name="Pangilinan J."/>
            <person name="Park H.-J."/>
            <person name="Ramirez L."/>
            <person name="Alfaro M."/>
            <person name="Sun H."/>
            <person name="Tritt A."/>
            <person name="Yoshinaga Y."/>
            <person name="Zwiers L.-H."/>
            <person name="Turgeon B."/>
            <person name="Goodwin S."/>
            <person name="Spatafora J."/>
            <person name="Crous P."/>
            <person name="Grigoriev I."/>
        </authorList>
    </citation>
    <scope>NUCLEOTIDE SEQUENCE</scope>
    <source>
        <strain evidence="1">CBS 675.92</strain>
    </source>
</reference>
<protein>
    <submittedName>
        <fullName evidence="1">Uncharacterized protein</fullName>
    </submittedName>
</protein>
<proteinExistence type="predicted"/>
<dbReference type="OrthoDB" id="2544694at2759"/>